<dbReference type="Gene3D" id="3.30.300.30">
    <property type="match status" value="1"/>
</dbReference>
<dbReference type="RefSeq" id="WP_208576420.1">
    <property type="nucleotide sequence ID" value="NZ_JAGFVQ010000003.1"/>
</dbReference>
<comment type="caution">
    <text evidence="3">The sequence shown here is derived from an EMBL/GenBank/DDBJ whole genome shotgun (WGS) entry which is preliminary data.</text>
</comment>
<dbReference type="AlphaFoldDB" id="A0AAW4JAT2"/>
<dbReference type="InterPro" id="IPR000873">
    <property type="entry name" value="AMP-dep_synth/lig_dom"/>
</dbReference>
<reference evidence="3" key="1">
    <citation type="submission" date="2021-03" db="EMBL/GenBank/DDBJ databases">
        <title>X isolated from Micromonospora tulbaghiae.</title>
        <authorList>
            <person name="Stennett H.L."/>
        </authorList>
    </citation>
    <scope>NUCLEOTIDE SEQUENCE</scope>
    <source>
        <strain evidence="3">28M1-20</strain>
    </source>
</reference>
<dbReference type="GO" id="GO:0016877">
    <property type="term" value="F:ligase activity, forming carbon-sulfur bonds"/>
    <property type="evidence" value="ECO:0007669"/>
    <property type="project" value="UniProtKB-ARBA"/>
</dbReference>
<name>A0AAW4JAT2_9ACTN</name>
<organism evidence="3 4">
    <name type="scientific">Micromonospora tulbaghiae</name>
    <dbReference type="NCBI Taxonomy" id="479978"/>
    <lineage>
        <taxon>Bacteria</taxon>
        <taxon>Bacillati</taxon>
        <taxon>Actinomycetota</taxon>
        <taxon>Actinomycetes</taxon>
        <taxon>Micromonosporales</taxon>
        <taxon>Micromonosporaceae</taxon>
        <taxon>Micromonospora</taxon>
    </lineage>
</organism>
<dbReference type="InterPro" id="IPR025110">
    <property type="entry name" value="AMP-bd_C"/>
</dbReference>
<evidence type="ECO:0000259" key="1">
    <source>
        <dbReference type="Pfam" id="PF00501"/>
    </source>
</evidence>
<dbReference type="Pfam" id="PF13193">
    <property type="entry name" value="AMP-binding_C"/>
    <property type="match status" value="1"/>
</dbReference>
<keyword evidence="3" id="KW-0436">Ligase</keyword>
<dbReference type="Pfam" id="PF00501">
    <property type="entry name" value="AMP-binding"/>
    <property type="match status" value="1"/>
</dbReference>
<dbReference type="EMBL" id="JAGFVQ010000003">
    <property type="protein sequence ID" value="MBO4139103.1"/>
    <property type="molecule type" value="Genomic_DNA"/>
</dbReference>
<dbReference type="InterPro" id="IPR020845">
    <property type="entry name" value="AMP-binding_CS"/>
</dbReference>
<evidence type="ECO:0000313" key="4">
    <source>
        <dbReference type="Proteomes" id="UP000669887"/>
    </source>
</evidence>
<proteinExistence type="predicted"/>
<protein>
    <submittedName>
        <fullName evidence="3">Acyl--CoA ligase</fullName>
    </submittedName>
</protein>
<dbReference type="InterPro" id="IPR042099">
    <property type="entry name" value="ANL_N_sf"/>
</dbReference>
<dbReference type="Gene3D" id="3.40.50.12780">
    <property type="entry name" value="N-terminal domain of ligase-like"/>
    <property type="match status" value="1"/>
</dbReference>
<dbReference type="SUPFAM" id="SSF56801">
    <property type="entry name" value="Acetyl-CoA synthetase-like"/>
    <property type="match status" value="1"/>
</dbReference>
<evidence type="ECO:0000259" key="2">
    <source>
        <dbReference type="Pfam" id="PF13193"/>
    </source>
</evidence>
<gene>
    <name evidence="3" type="ORF">J5U46_02890</name>
</gene>
<evidence type="ECO:0000313" key="3">
    <source>
        <dbReference type="EMBL" id="MBO4139103.1"/>
    </source>
</evidence>
<feature type="domain" description="AMP-dependent synthetase/ligase" evidence="1">
    <location>
        <begin position="17"/>
        <end position="378"/>
    </location>
</feature>
<dbReference type="InterPro" id="IPR045851">
    <property type="entry name" value="AMP-bd_C_sf"/>
</dbReference>
<dbReference type="PROSITE" id="PS00455">
    <property type="entry name" value="AMP_BINDING"/>
    <property type="match status" value="1"/>
</dbReference>
<dbReference type="InterPro" id="IPR050237">
    <property type="entry name" value="ATP-dep_AMP-bd_enzyme"/>
</dbReference>
<sequence>MDTADDRVVTLPELMNRQLDRHPDAVALIVDGEQYLRYAEWDRRAEAVARTLLDRGVRPGDRVALLAAAPDWIEYAVAYLAAKKVAAATVHLSEALVPAEIERRLALCEVSGVLCTSGVTAPEQVRRPAGAWVATVGADDPEPAAGEPVRVTGDPDDLAEIIFTSGTTGDAKAIAVTTRMLTWGLDLEEDVVEIEGVAETALYGNPIGSSPGMIVVMTPMVAHPPVALAVTRHDPDFLGGLIERLRVQALYVPPAIAGRLADAAIDARHDLSSVVEFTTSSSALPVPVTARLAEMFPNATMNRAYVSLESVPAFTRITTPPWATHPDRDYFQRPEAASVGTPRFGARVSIRDAEGKELPPGQVGEIWLHTPAPQRRYYRSPEANARTYVDGWVRMGDLGHVGEDGLLYVFDRVADAIPAATRLISTLPGEAALLRHPAVSEAAVFGTTDPVTGHQVPAAAVVLRSPATDADLTAFAAGLLPPDEVPVVFHRLETLPRGTLGKVLKRELRRRFPTAPLPVTAP</sequence>
<dbReference type="PANTHER" id="PTHR43767">
    <property type="entry name" value="LONG-CHAIN-FATTY-ACID--COA LIGASE"/>
    <property type="match status" value="1"/>
</dbReference>
<dbReference type="Proteomes" id="UP000669887">
    <property type="component" value="Unassembled WGS sequence"/>
</dbReference>
<feature type="domain" description="AMP-binding enzyme C-terminal" evidence="2">
    <location>
        <begin position="430"/>
        <end position="502"/>
    </location>
</feature>
<dbReference type="PANTHER" id="PTHR43767:SF10">
    <property type="entry name" value="SURFACTIN SYNTHASE SUBUNIT 1"/>
    <property type="match status" value="1"/>
</dbReference>
<accession>A0AAW4JAT2</accession>